<feature type="transmembrane region" description="Helical" evidence="1">
    <location>
        <begin position="341"/>
        <end position="361"/>
    </location>
</feature>
<protein>
    <submittedName>
        <fullName evidence="2">Formate hydrogenlyase subunit 3/Multisubunit Na+/H+ antiporter, MnhD subunit</fullName>
    </submittedName>
</protein>
<feature type="transmembrane region" description="Helical" evidence="1">
    <location>
        <begin position="124"/>
        <end position="143"/>
    </location>
</feature>
<evidence type="ECO:0000313" key="2">
    <source>
        <dbReference type="EMBL" id="SNB64887.1"/>
    </source>
</evidence>
<feature type="transmembrane region" description="Helical" evidence="1">
    <location>
        <begin position="307"/>
        <end position="329"/>
    </location>
</feature>
<feature type="transmembrane region" description="Helical" evidence="1">
    <location>
        <begin position="155"/>
        <end position="173"/>
    </location>
</feature>
<evidence type="ECO:0000256" key="1">
    <source>
        <dbReference type="SAM" id="Phobius"/>
    </source>
</evidence>
<proteinExistence type="predicted"/>
<keyword evidence="1" id="KW-0472">Membrane</keyword>
<feature type="transmembrane region" description="Helical" evidence="1">
    <location>
        <begin position="253"/>
        <end position="274"/>
    </location>
</feature>
<dbReference type="InParanoid" id="A0A212QYS3"/>
<accession>A0A212QYS3</accession>
<feature type="transmembrane region" description="Helical" evidence="1">
    <location>
        <begin position="185"/>
        <end position="206"/>
    </location>
</feature>
<organism evidence="2 3">
    <name type="scientific">Thermoflexus hugenholtzii JAD2</name>
    <dbReference type="NCBI Taxonomy" id="877466"/>
    <lineage>
        <taxon>Bacteria</taxon>
        <taxon>Bacillati</taxon>
        <taxon>Chloroflexota</taxon>
        <taxon>Thermoflexia</taxon>
        <taxon>Thermoflexales</taxon>
        <taxon>Thermoflexaceae</taxon>
        <taxon>Thermoflexus</taxon>
    </lineage>
</organism>
<dbReference type="EMBL" id="FYEK01000027">
    <property type="protein sequence ID" value="SNB64887.1"/>
    <property type="molecule type" value="Genomic_DNA"/>
</dbReference>
<feature type="transmembrane region" description="Helical" evidence="1">
    <location>
        <begin position="79"/>
        <end position="98"/>
    </location>
</feature>
<dbReference type="GO" id="GO:0016829">
    <property type="term" value="F:lyase activity"/>
    <property type="evidence" value="ECO:0007669"/>
    <property type="project" value="UniProtKB-KW"/>
</dbReference>
<feature type="transmembrane region" description="Helical" evidence="1">
    <location>
        <begin position="281"/>
        <end position="301"/>
    </location>
</feature>
<dbReference type="AlphaFoldDB" id="A0A212QYS3"/>
<sequence>MNIPLLLVLAIPFLAAPLVYPLRRTPLAAPLAAGAALGIVALLWAVPWPPAALSADSSTLGPPVVLLGRSLRLTATDRWALSTLWGSAALLFLSAWPFRFERRLYPIGLAAGGLWALGLLTRPISLGAFFIGAAALLLTLTLLGEGHGMEGAAQYLIAASLGFLAWTTAAWAAEQAVLNPGQPLWPTIAFTLIGAAMVLWLGVWPAHRWVPMLFAEGAPIGAAFTVLLIHYGTWFWLAAWAQEFPWLPRLPGWGIVLQALGVLMMGSSALLALAERGWGAIGGYSWLASSGLAWLALSLGTEPGIQLSAWALWVRVVPLLGMAFALAAYRRIAGTTEPGRVSMAQGPWVIGLLLGSGLAMLDAPPFPGFAARWAMTRLLLPAHPLLALGLIGLPGLLGWALLRNLLAREPSDRPLRPMPRAAIGFGIAWWTAELLLLLAAPWLGIPLESLARAWVRTP</sequence>
<dbReference type="Proteomes" id="UP000197025">
    <property type="component" value="Unassembled WGS sequence"/>
</dbReference>
<dbReference type="RefSeq" id="WP_088571135.1">
    <property type="nucleotide sequence ID" value="NZ_FYEK01000027.1"/>
</dbReference>
<keyword evidence="1" id="KW-1133">Transmembrane helix</keyword>
<feature type="transmembrane region" description="Helical" evidence="1">
    <location>
        <begin position="381"/>
        <end position="402"/>
    </location>
</feature>
<feature type="transmembrane region" description="Helical" evidence="1">
    <location>
        <begin position="423"/>
        <end position="445"/>
    </location>
</feature>
<evidence type="ECO:0000313" key="3">
    <source>
        <dbReference type="Proteomes" id="UP000197025"/>
    </source>
</evidence>
<keyword evidence="2" id="KW-0456">Lyase</keyword>
<reference evidence="3" key="1">
    <citation type="submission" date="2017-06" db="EMBL/GenBank/DDBJ databases">
        <authorList>
            <person name="Varghese N."/>
            <person name="Submissions S."/>
        </authorList>
    </citation>
    <scope>NUCLEOTIDE SEQUENCE [LARGE SCALE GENOMIC DNA]</scope>
    <source>
        <strain evidence="3">JAD2</strain>
    </source>
</reference>
<feature type="transmembrane region" description="Helical" evidence="1">
    <location>
        <begin position="218"/>
        <end position="241"/>
    </location>
</feature>
<feature type="transmembrane region" description="Helical" evidence="1">
    <location>
        <begin position="31"/>
        <end position="48"/>
    </location>
</feature>
<keyword evidence="1" id="KW-0812">Transmembrane</keyword>
<keyword evidence="3" id="KW-1185">Reference proteome</keyword>
<name>A0A212QYS3_9CHLR</name>
<gene>
    <name evidence="2" type="ORF">SAMN02746019_00008870</name>
</gene>